<dbReference type="GO" id="GO:0005615">
    <property type="term" value="C:extracellular space"/>
    <property type="evidence" value="ECO:0007669"/>
    <property type="project" value="UniProtKB-ARBA"/>
</dbReference>
<evidence type="ECO:0000259" key="2">
    <source>
        <dbReference type="Pfam" id="PF00372"/>
    </source>
</evidence>
<keyword evidence="1" id="KW-0758">Storage protein</keyword>
<dbReference type="PRINTS" id="PR00187">
    <property type="entry name" value="HAEMOCYANIN"/>
</dbReference>
<dbReference type="PANTHER" id="PTHR11511:SF5">
    <property type="entry name" value="FAT-BODY PROTEIN 1-RELATED"/>
    <property type="match status" value="1"/>
</dbReference>
<dbReference type="SUPFAM" id="SSF81296">
    <property type="entry name" value="E set domains"/>
    <property type="match status" value="1"/>
</dbReference>
<reference evidence="5" key="1">
    <citation type="submission" date="2020-05" db="UniProtKB">
        <authorList>
            <consortium name="EnsemblMetazoa"/>
        </authorList>
    </citation>
    <scope>IDENTIFICATION</scope>
    <source>
        <strain evidence="5">Aabys</strain>
    </source>
</reference>
<protein>
    <recommendedName>
        <fullName evidence="6">Hexamerin</fullName>
    </recommendedName>
</protein>
<feature type="domain" description="Hemocyanin C-terminal" evidence="4">
    <location>
        <begin position="427"/>
        <end position="690"/>
    </location>
</feature>
<organism evidence="5">
    <name type="scientific">Musca domestica</name>
    <name type="common">House fly</name>
    <dbReference type="NCBI Taxonomy" id="7370"/>
    <lineage>
        <taxon>Eukaryota</taxon>
        <taxon>Metazoa</taxon>
        <taxon>Ecdysozoa</taxon>
        <taxon>Arthropoda</taxon>
        <taxon>Hexapoda</taxon>
        <taxon>Insecta</taxon>
        <taxon>Pterygota</taxon>
        <taxon>Neoptera</taxon>
        <taxon>Endopterygota</taxon>
        <taxon>Diptera</taxon>
        <taxon>Brachycera</taxon>
        <taxon>Muscomorpha</taxon>
        <taxon>Muscoidea</taxon>
        <taxon>Muscidae</taxon>
        <taxon>Musca</taxon>
    </lineage>
</organism>
<evidence type="ECO:0000259" key="4">
    <source>
        <dbReference type="Pfam" id="PF03723"/>
    </source>
</evidence>
<dbReference type="EnsemblMetazoa" id="MDOA008554-RB">
    <property type="protein sequence ID" value="MDOA008554-PB"/>
    <property type="gene ID" value="MDOA008554"/>
</dbReference>
<dbReference type="SUPFAM" id="SSF48056">
    <property type="entry name" value="Di-copper centre-containing domain"/>
    <property type="match status" value="1"/>
</dbReference>
<dbReference type="InterPro" id="IPR013788">
    <property type="entry name" value="Hemocyanin/hexamerin"/>
</dbReference>
<feature type="domain" description="Hemocyanin middle" evidence="2">
    <location>
        <begin position="159"/>
        <end position="418"/>
    </location>
</feature>
<dbReference type="InterPro" id="IPR014756">
    <property type="entry name" value="Ig_E-set"/>
</dbReference>
<evidence type="ECO:0000256" key="1">
    <source>
        <dbReference type="ARBA" id="ARBA00022761"/>
    </source>
</evidence>
<dbReference type="Gene3D" id="2.60.40.1520">
    <property type="entry name" value="Hemocyanin, C-terminal domain"/>
    <property type="match status" value="1"/>
</dbReference>
<dbReference type="InterPro" id="IPR000896">
    <property type="entry name" value="Hemocyanin/hexamerin_mid_dom"/>
</dbReference>
<dbReference type="InterPro" id="IPR005203">
    <property type="entry name" value="Hemocyanin_C"/>
</dbReference>
<dbReference type="PROSITE" id="PS00210">
    <property type="entry name" value="HEMOCYANIN_2"/>
    <property type="match status" value="1"/>
</dbReference>
<accession>A0A1I8MUG7</accession>
<dbReference type="Pfam" id="PF03723">
    <property type="entry name" value="Hemocyanin_C"/>
    <property type="match status" value="1"/>
</dbReference>
<dbReference type="PANTHER" id="PTHR11511">
    <property type="entry name" value="LARVAL STORAGE PROTEIN/PHENOLOXIDASE"/>
    <property type="match status" value="1"/>
</dbReference>
<dbReference type="GO" id="GO:0045735">
    <property type="term" value="F:nutrient reservoir activity"/>
    <property type="evidence" value="ECO:0007669"/>
    <property type="project" value="UniProtKB-KW"/>
</dbReference>
<dbReference type="InterPro" id="IPR036697">
    <property type="entry name" value="Hemocyanin_N_sf"/>
</dbReference>
<dbReference type="Pfam" id="PF00372">
    <property type="entry name" value="Hemocyanin_M"/>
    <property type="match status" value="1"/>
</dbReference>
<dbReference type="InterPro" id="IPR005204">
    <property type="entry name" value="Hemocyanin_N"/>
</dbReference>
<dbReference type="STRING" id="7370.A0A1I8MUG7"/>
<name>A0A1I8MUG7_MUSDO</name>
<sequence>MKSFTAVSVVCLALCALGSPVTQQKFADKDFLEKQKFVLEVLQHVYQDDVFVTKFDETYATYLPWEHLEDYNNADKLTEFFDLWQHKPLCDEVVFSPVYANHVEYALGLGRLFYFAKDWKAFTHAVYWARVHVNKQLFVYALNLATVLRDDLHGVTTPAVYEVLPWHFFDVETVTKAEHQALHGFHNVKQLDNVFNVVVKSNYSNVYDNVNYDHTLAYFTEDVGLNAFYYYYNLHYPYWTKGPETHEFSKDRVGELYLYLHRQLLARYYLERLSNDLGEVPQLNVFENYGPGYYSNLAYYKGVSFPDRPNDYNFYNSGNYDLVKELEFYFERVAEFVDTTTDDFRTAVEKLGNTLQGNSFSLDKKLYGSLDILLREVVNEGRYYGKFGDVLPGTLSQYETSLRDPLFYSLYKELVGYYWRLAGNFPEYQKKDLEFPGVTLDTVHLPEKLTTFFEYFDSDVSNLVDVATPAVEGSSDALYTFGRNSVYEGHSFVVKARQKRVNHQPFEFTLDVTSDKAQKAVVKVFLGPKYDENGHVLNLEDNYQNFFELDHYVVDLVAGVNHLKRSSEEFACSTNDQTTYFELYKKLFDATNSDYQFPLTSGQCGFPRRLLLPLGKKGGLTYQFFFAVYPYHAPEVAQFSTYDPAVSCGVGSGSRYVDALPLGYPLERPVLHDYYFNVGNFKFYDVTVYHKEDTTNVV</sequence>
<evidence type="ECO:0008006" key="6">
    <source>
        <dbReference type="Google" id="ProtNLM"/>
    </source>
</evidence>
<dbReference type="VEuPathDB" id="VectorBase:MDOA008554"/>
<dbReference type="AlphaFoldDB" id="A0A1I8MUG7"/>
<evidence type="ECO:0000313" key="5">
    <source>
        <dbReference type="EnsemblMetazoa" id="MDOA008554-PB"/>
    </source>
</evidence>
<dbReference type="InterPro" id="IPR008922">
    <property type="entry name" value="Di-copper_centre_dom_sf"/>
</dbReference>
<dbReference type="Gene3D" id="1.10.1280.10">
    <property type="entry name" value="Di-copper center containing domain from catechol oxidase"/>
    <property type="match status" value="1"/>
</dbReference>
<proteinExistence type="predicted"/>
<feature type="domain" description="Hemocyanin N-terminal" evidence="3">
    <location>
        <begin position="31"/>
        <end position="153"/>
    </location>
</feature>
<dbReference type="SUPFAM" id="SSF48050">
    <property type="entry name" value="Hemocyanin, N-terminal domain"/>
    <property type="match status" value="1"/>
</dbReference>
<dbReference type="Gene3D" id="1.20.1370.10">
    <property type="entry name" value="Hemocyanin, N-terminal domain"/>
    <property type="match status" value="1"/>
</dbReference>
<dbReference type="Pfam" id="PF03722">
    <property type="entry name" value="Hemocyanin_N"/>
    <property type="match status" value="1"/>
</dbReference>
<evidence type="ECO:0000259" key="3">
    <source>
        <dbReference type="Pfam" id="PF03722"/>
    </source>
</evidence>
<dbReference type="InterPro" id="IPR037020">
    <property type="entry name" value="Hemocyanin_C_sf"/>
</dbReference>
<dbReference type="VEuPathDB" id="VectorBase:MDOMA2_005539"/>
<dbReference type="GO" id="GO:0097009">
    <property type="term" value="P:energy homeostasis"/>
    <property type="evidence" value="ECO:0007669"/>
    <property type="project" value="UniProtKB-ARBA"/>
</dbReference>